<comment type="caution">
    <text evidence="3">The sequence shown here is derived from an EMBL/GenBank/DDBJ whole genome shotgun (WGS) entry which is preliminary data.</text>
</comment>
<keyword evidence="2" id="KW-0732">Signal</keyword>
<evidence type="ECO:0000256" key="1">
    <source>
        <dbReference type="SAM" id="MobiDB-lite"/>
    </source>
</evidence>
<feature type="compositionally biased region" description="Basic residues" evidence="1">
    <location>
        <begin position="30"/>
        <end position="41"/>
    </location>
</feature>
<feature type="chain" id="PRO_5042090352" evidence="2">
    <location>
        <begin position="23"/>
        <end position="151"/>
    </location>
</feature>
<dbReference type="Proteomes" id="UP001211065">
    <property type="component" value="Unassembled WGS sequence"/>
</dbReference>
<keyword evidence="4" id="KW-1185">Reference proteome</keyword>
<reference evidence="3" key="1">
    <citation type="submission" date="2020-05" db="EMBL/GenBank/DDBJ databases">
        <title>Phylogenomic resolution of chytrid fungi.</title>
        <authorList>
            <person name="Stajich J.E."/>
            <person name="Amses K."/>
            <person name="Simmons R."/>
            <person name="Seto K."/>
            <person name="Myers J."/>
            <person name="Bonds A."/>
            <person name="Quandt C.A."/>
            <person name="Barry K."/>
            <person name="Liu P."/>
            <person name="Grigoriev I."/>
            <person name="Longcore J.E."/>
            <person name="James T.Y."/>
        </authorList>
    </citation>
    <scope>NUCLEOTIDE SEQUENCE</scope>
    <source>
        <strain evidence="3">JEL0476</strain>
    </source>
</reference>
<protein>
    <submittedName>
        <fullName evidence="3">Uncharacterized protein</fullName>
    </submittedName>
</protein>
<organism evidence="3 4">
    <name type="scientific">Clydaea vesicula</name>
    <dbReference type="NCBI Taxonomy" id="447962"/>
    <lineage>
        <taxon>Eukaryota</taxon>
        <taxon>Fungi</taxon>
        <taxon>Fungi incertae sedis</taxon>
        <taxon>Chytridiomycota</taxon>
        <taxon>Chytridiomycota incertae sedis</taxon>
        <taxon>Chytridiomycetes</taxon>
        <taxon>Lobulomycetales</taxon>
        <taxon>Lobulomycetaceae</taxon>
        <taxon>Clydaea</taxon>
    </lineage>
</organism>
<dbReference type="EMBL" id="JADGJW010001505">
    <property type="protein sequence ID" value="KAJ3202898.1"/>
    <property type="molecule type" value="Genomic_DNA"/>
</dbReference>
<proteinExistence type="predicted"/>
<feature type="signal peptide" evidence="2">
    <location>
        <begin position="1"/>
        <end position="22"/>
    </location>
</feature>
<name>A0AAD5TWK7_9FUNG</name>
<feature type="compositionally biased region" description="Polar residues" evidence="1">
    <location>
        <begin position="70"/>
        <end position="87"/>
    </location>
</feature>
<feature type="region of interest" description="Disordered" evidence="1">
    <location>
        <begin position="28"/>
        <end position="87"/>
    </location>
</feature>
<sequence length="151" mass="15445">MVSHDGGLTALMMLFLATAVIAQEEEVRVRHTSGNHHKLTRTGRTADAEQPTEVETKPTETDDSKPATDAESQATTDGAVATPSTVVGQDGIATTGIVGQDGIFTTGSAPTQTETLSNPTSTTALPTANAKSDSKKLVVGGAAAALMLLLI</sequence>
<dbReference type="AlphaFoldDB" id="A0AAD5TWK7"/>
<accession>A0AAD5TWK7</accession>
<feature type="region of interest" description="Disordered" evidence="1">
    <location>
        <begin position="108"/>
        <end position="127"/>
    </location>
</feature>
<feature type="compositionally biased region" description="Basic and acidic residues" evidence="1">
    <location>
        <begin position="54"/>
        <end position="68"/>
    </location>
</feature>
<evidence type="ECO:0000313" key="4">
    <source>
        <dbReference type="Proteomes" id="UP001211065"/>
    </source>
</evidence>
<gene>
    <name evidence="3" type="ORF">HK099_001700</name>
</gene>
<evidence type="ECO:0000256" key="2">
    <source>
        <dbReference type="SAM" id="SignalP"/>
    </source>
</evidence>
<evidence type="ECO:0000313" key="3">
    <source>
        <dbReference type="EMBL" id="KAJ3202898.1"/>
    </source>
</evidence>